<evidence type="ECO:0000256" key="1">
    <source>
        <dbReference type="ARBA" id="ARBA00001024"/>
    </source>
</evidence>
<dbReference type="STRING" id="4846.A0A367KLA3"/>
<dbReference type="AlphaFoldDB" id="A0A367KLA3"/>
<proteinExistence type="inferred from homology"/>
<dbReference type="GO" id="GO:0005775">
    <property type="term" value="C:vacuolar lumen"/>
    <property type="evidence" value="ECO:0007669"/>
    <property type="project" value="TreeGrafter"/>
</dbReference>
<keyword evidence="7" id="KW-0812">Transmembrane</keyword>
<dbReference type="Proteomes" id="UP000253551">
    <property type="component" value="Unassembled WGS sequence"/>
</dbReference>
<dbReference type="EC" id="3.1.1.3" evidence="6"/>
<comment type="similarity">
    <text evidence="4">Belongs to the AB hydrolase superfamily. Lipase family.</text>
</comment>
<name>A0A367KLA3_RHIST</name>
<dbReference type="InterPro" id="IPR029058">
    <property type="entry name" value="AB_hydrolase_fold"/>
</dbReference>
<keyword evidence="13" id="KW-0072">Autophagy</keyword>
<dbReference type="GO" id="GO:0004806">
    <property type="term" value="F:triacylglycerol lipase activity"/>
    <property type="evidence" value="ECO:0007669"/>
    <property type="project" value="UniProtKB-EC"/>
</dbReference>
<evidence type="ECO:0000256" key="18">
    <source>
        <dbReference type="SAM" id="SignalP"/>
    </source>
</evidence>
<keyword evidence="10" id="KW-0442">Lipid degradation</keyword>
<sequence>MILEPLVFLFYLNFVWGAVYQTPLKSDSYVEAMTLKSVYRHSSTTRLFQRMDISTKIMSTPYTLKMSMGTAFRPSQDQLDLMVTRYTSRQHLRFYDHYELQPMDYPLPDITHHPTVLILSEMSYDAYTEIDKEGQQWYDLGSEWDVNSTFGWEKDGLRGHVFGNTDNSHLVIAFKGTTAALFGGEPTGEKDKLNDNLLFSCCCGHSLGGAVATLLGQTFGVPAVSFESPGDRLASQRLHLPHGPGAQYMPIWHFGHTADPIFIGVCTGPMSGCYYAGFAMETRCHTGKSCVWDTVKDYGWRVNIAHHRIGTLIEDILKKPNEFPVPECKVQHDCDDCGLWTFEDDRDRIQ</sequence>
<comment type="subcellular location">
    <subcellularLocation>
        <location evidence="3">Endosome</location>
        <location evidence="3">Multivesicular body membrane</location>
        <topology evidence="3">Single-pass type II membrane protein</topology>
    </subcellularLocation>
    <subcellularLocation>
        <location evidence="2">Prevacuolar compartment membrane</location>
        <topology evidence="2">Single-pass type II membrane protein</topology>
    </subcellularLocation>
</comment>
<dbReference type="GO" id="GO:0006660">
    <property type="term" value="P:phosphatidylserine catabolic process"/>
    <property type="evidence" value="ECO:0007669"/>
    <property type="project" value="TreeGrafter"/>
</dbReference>
<dbReference type="GO" id="GO:0034496">
    <property type="term" value="P:multivesicular body membrane disassembly"/>
    <property type="evidence" value="ECO:0007669"/>
    <property type="project" value="TreeGrafter"/>
</dbReference>
<evidence type="ECO:0000256" key="5">
    <source>
        <dbReference type="ARBA" id="ARBA00011137"/>
    </source>
</evidence>
<accession>A0A367KLA3</accession>
<reference evidence="19 20" key="1">
    <citation type="journal article" date="2018" name="G3 (Bethesda)">
        <title>Phylogenetic and Phylogenomic Definition of Rhizopus Species.</title>
        <authorList>
            <person name="Gryganskyi A.P."/>
            <person name="Golan J."/>
            <person name="Dolatabadi S."/>
            <person name="Mondo S."/>
            <person name="Robb S."/>
            <person name="Idnurm A."/>
            <person name="Muszewska A."/>
            <person name="Steczkiewicz K."/>
            <person name="Masonjones S."/>
            <person name="Liao H.L."/>
            <person name="Gajdeczka M.T."/>
            <person name="Anike F."/>
            <person name="Vuek A."/>
            <person name="Anishchenko I.M."/>
            <person name="Voigt K."/>
            <person name="de Hoog G.S."/>
            <person name="Smith M.E."/>
            <person name="Heitman J."/>
            <person name="Vilgalys R."/>
            <person name="Stajich J.E."/>
        </authorList>
    </citation>
    <scope>NUCLEOTIDE SEQUENCE [LARGE SCALE GENOMIC DNA]</scope>
    <source>
        <strain evidence="19 20">LSU 92-RS-03</strain>
    </source>
</reference>
<protein>
    <recommendedName>
        <fullName evidence="6">triacylglycerol lipase</fullName>
        <ecNumber evidence="6">3.1.1.3</ecNumber>
    </recommendedName>
    <alternativeName>
        <fullName evidence="17">Autophagy-related protein 15</fullName>
    </alternativeName>
</protein>
<evidence type="ECO:0000256" key="11">
    <source>
        <dbReference type="ARBA" id="ARBA00022968"/>
    </source>
</evidence>
<evidence type="ECO:0000313" key="19">
    <source>
        <dbReference type="EMBL" id="RCI02938.1"/>
    </source>
</evidence>
<dbReference type="EMBL" id="PJQM01001204">
    <property type="protein sequence ID" value="RCI02938.1"/>
    <property type="molecule type" value="Genomic_DNA"/>
</dbReference>
<dbReference type="SUPFAM" id="SSF53474">
    <property type="entry name" value="alpha/beta-Hydrolases"/>
    <property type="match status" value="1"/>
</dbReference>
<keyword evidence="20" id="KW-1185">Reference proteome</keyword>
<evidence type="ECO:0000256" key="16">
    <source>
        <dbReference type="ARBA" id="ARBA00023180"/>
    </source>
</evidence>
<evidence type="ECO:0000256" key="12">
    <source>
        <dbReference type="ARBA" id="ARBA00022989"/>
    </source>
</evidence>
<dbReference type="OrthoDB" id="58570at2759"/>
<dbReference type="GO" id="GO:0034727">
    <property type="term" value="P:piecemeal microautophagy of the nucleus"/>
    <property type="evidence" value="ECO:0007669"/>
    <property type="project" value="TreeGrafter"/>
</dbReference>
<dbReference type="PANTHER" id="PTHR47175:SF2">
    <property type="entry name" value="LIPASE ATG15-RELATED"/>
    <property type="match status" value="1"/>
</dbReference>
<comment type="subunit">
    <text evidence="5">Binds to both phosphatidylinositol (PI) and phosphatidylinositol 3,5-bisphosphate (PIP2).</text>
</comment>
<keyword evidence="11" id="KW-0735">Signal-anchor</keyword>
<evidence type="ECO:0000256" key="4">
    <source>
        <dbReference type="ARBA" id="ARBA00010701"/>
    </source>
</evidence>
<evidence type="ECO:0000256" key="8">
    <source>
        <dbReference type="ARBA" id="ARBA00022753"/>
    </source>
</evidence>
<keyword evidence="8" id="KW-0967">Endosome</keyword>
<feature type="chain" id="PRO_5016859764" description="triacylglycerol lipase" evidence="18">
    <location>
        <begin position="18"/>
        <end position="350"/>
    </location>
</feature>
<dbReference type="GO" id="GO:0046461">
    <property type="term" value="P:neutral lipid catabolic process"/>
    <property type="evidence" value="ECO:0007669"/>
    <property type="project" value="TreeGrafter"/>
</dbReference>
<feature type="signal peptide" evidence="18">
    <location>
        <begin position="1"/>
        <end position="17"/>
    </location>
</feature>
<evidence type="ECO:0000256" key="9">
    <source>
        <dbReference type="ARBA" id="ARBA00022801"/>
    </source>
</evidence>
<organism evidence="19 20">
    <name type="scientific">Rhizopus stolonifer</name>
    <name type="common">Rhizopus nigricans</name>
    <dbReference type="NCBI Taxonomy" id="4846"/>
    <lineage>
        <taxon>Eukaryota</taxon>
        <taxon>Fungi</taxon>
        <taxon>Fungi incertae sedis</taxon>
        <taxon>Mucoromycota</taxon>
        <taxon>Mucoromycotina</taxon>
        <taxon>Mucoromycetes</taxon>
        <taxon>Mucorales</taxon>
        <taxon>Mucorineae</taxon>
        <taxon>Rhizopodaceae</taxon>
        <taxon>Rhizopus</taxon>
    </lineage>
</organism>
<evidence type="ECO:0000256" key="3">
    <source>
        <dbReference type="ARBA" id="ARBA00004343"/>
    </source>
</evidence>
<evidence type="ECO:0000256" key="15">
    <source>
        <dbReference type="ARBA" id="ARBA00023136"/>
    </source>
</evidence>
<evidence type="ECO:0000256" key="14">
    <source>
        <dbReference type="ARBA" id="ARBA00023098"/>
    </source>
</evidence>
<dbReference type="InterPro" id="IPR050805">
    <property type="entry name" value="ATG15_Lipase"/>
</dbReference>
<keyword evidence="18" id="KW-0732">Signal</keyword>
<evidence type="ECO:0000256" key="6">
    <source>
        <dbReference type="ARBA" id="ARBA00013279"/>
    </source>
</evidence>
<keyword evidence="16" id="KW-0325">Glycoprotein</keyword>
<keyword evidence="14" id="KW-0443">Lipid metabolism</keyword>
<comment type="caution">
    <text evidence="19">The sequence shown here is derived from an EMBL/GenBank/DDBJ whole genome shotgun (WGS) entry which is preliminary data.</text>
</comment>
<keyword evidence="9" id="KW-0378">Hydrolase</keyword>
<gene>
    <name evidence="19" type="primary">ATG15_2</name>
    <name evidence="19" type="ORF">CU098_011039</name>
</gene>
<evidence type="ECO:0000256" key="17">
    <source>
        <dbReference type="ARBA" id="ARBA00029828"/>
    </source>
</evidence>
<dbReference type="GO" id="GO:0032585">
    <property type="term" value="C:multivesicular body membrane"/>
    <property type="evidence" value="ECO:0007669"/>
    <property type="project" value="UniProtKB-SubCell"/>
</dbReference>
<evidence type="ECO:0000256" key="10">
    <source>
        <dbReference type="ARBA" id="ARBA00022963"/>
    </source>
</evidence>
<evidence type="ECO:0000256" key="7">
    <source>
        <dbReference type="ARBA" id="ARBA00022692"/>
    </source>
</evidence>
<dbReference type="GO" id="GO:0004620">
    <property type="term" value="F:phospholipase activity"/>
    <property type="evidence" value="ECO:0007669"/>
    <property type="project" value="TreeGrafter"/>
</dbReference>
<dbReference type="PANTHER" id="PTHR47175">
    <property type="entry name" value="LIPASE ATG15-RELATED"/>
    <property type="match status" value="1"/>
</dbReference>
<keyword evidence="15" id="KW-0472">Membrane</keyword>
<keyword evidence="12" id="KW-1133">Transmembrane helix</keyword>
<evidence type="ECO:0000256" key="2">
    <source>
        <dbReference type="ARBA" id="ARBA00004270"/>
    </source>
</evidence>
<evidence type="ECO:0000256" key="13">
    <source>
        <dbReference type="ARBA" id="ARBA00023006"/>
    </source>
</evidence>
<comment type="catalytic activity">
    <reaction evidence="1">
        <text>a triacylglycerol + H2O = a diacylglycerol + a fatty acid + H(+)</text>
        <dbReference type="Rhea" id="RHEA:12044"/>
        <dbReference type="ChEBI" id="CHEBI:15377"/>
        <dbReference type="ChEBI" id="CHEBI:15378"/>
        <dbReference type="ChEBI" id="CHEBI:17855"/>
        <dbReference type="ChEBI" id="CHEBI:18035"/>
        <dbReference type="ChEBI" id="CHEBI:28868"/>
        <dbReference type="EC" id="3.1.1.3"/>
    </reaction>
</comment>
<evidence type="ECO:0000313" key="20">
    <source>
        <dbReference type="Proteomes" id="UP000253551"/>
    </source>
</evidence>